<evidence type="ECO:0000313" key="1">
    <source>
        <dbReference type="EMBL" id="CAB5368623.1"/>
    </source>
</evidence>
<comment type="caution">
    <text evidence="1">The sequence shown here is derived from an EMBL/GenBank/DDBJ whole genome shotgun (WGS) entry which is preliminary data.</text>
</comment>
<name>A0A916E8Q5_9GLOM</name>
<gene>
    <name evidence="1" type="ORF">CHRIB12_LOCUS11832</name>
</gene>
<dbReference type="Proteomes" id="UP000684084">
    <property type="component" value="Unassembled WGS sequence"/>
</dbReference>
<evidence type="ECO:0000313" key="2">
    <source>
        <dbReference type="Proteomes" id="UP000684084"/>
    </source>
</evidence>
<sequence length="66" mass="7987">MESQKIVFIARSSFHVLYCCVKLFMSTFLEEMQACPSDDRYIYIYIYIYRIPALEFWTEANFEGQH</sequence>
<organism evidence="1 2">
    <name type="scientific">Rhizophagus irregularis</name>
    <dbReference type="NCBI Taxonomy" id="588596"/>
    <lineage>
        <taxon>Eukaryota</taxon>
        <taxon>Fungi</taxon>
        <taxon>Fungi incertae sedis</taxon>
        <taxon>Mucoromycota</taxon>
        <taxon>Glomeromycotina</taxon>
        <taxon>Glomeromycetes</taxon>
        <taxon>Glomerales</taxon>
        <taxon>Glomeraceae</taxon>
        <taxon>Rhizophagus</taxon>
    </lineage>
</organism>
<dbReference type="AlphaFoldDB" id="A0A916E8Q5"/>
<proteinExistence type="predicted"/>
<protein>
    <submittedName>
        <fullName evidence="1">Uncharacterized protein</fullName>
    </submittedName>
</protein>
<reference evidence="1" key="1">
    <citation type="submission" date="2020-05" db="EMBL/GenBank/DDBJ databases">
        <authorList>
            <person name="Rincon C."/>
            <person name="Sanders R I."/>
            <person name="Robbins C."/>
            <person name="Chaturvedi A."/>
        </authorList>
    </citation>
    <scope>NUCLEOTIDE SEQUENCE</scope>
    <source>
        <strain evidence="1">CHB12</strain>
    </source>
</reference>
<dbReference type="EMBL" id="CAGKOT010000025">
    <property type="protein sequence ID" value="CAB5368623.1"/>
    <property type="molecule type" value="Genomic_DNA"/>
</dbReference>
<accession>A0A916E8Q5</accession>